<sequence length="191" mass="21742">MGTDITILAERRNQAGKWERVEAWTENHMLATSTAEELAEEGWPPCLIGPMIREEWDVDRSHMLFGVLAGVGRYEDDVIPISPPKGLPSDVTDESRQELEWMECWGVSWLTLRELQAYNWQQKAPASFHKTFSELDEYGNPFPDGKRHLIKVYGKSGSLYDGCRSFVEHIIPKLASIGNPEEVRIVFGFSS</sequence>
<reference evidence="2" key="1">
    <citation type="journal article" date="2019" name="Int. J. Syst. Evol. Microbiol.">
        <title>The Global Catalogue of Microorganisms (GCM) 10K type strain sequencing project: providing services to taxonomists for standard genome sequencing and annotation.</title>
        <authorList>
            <consortium name="The Broad Institute Genomics Platform"/>
            <consortium name="The Broad Institute Genome Sequencing Center for Infectious Disease"/>
            <person name="Wu L."/>
            <person name="Ma J."/>
        </authorList>
    </citation>
    <scope>NUCLEOTIDE SEQUENCE [LARGE SCALE GENOMIC DNA]</scope>
    <source>
        <strain evidence="2">CGMCC 1.15772</strain>
    </source>
</reference>
<protein>
    <submittedName>
        <fullName evidence="1">Uncharacterized protein</fullName>
    </submittedName>
</protein>
<organism evidence="1 2">
    <name type="scientific">Deinococcus lacus</name>
    <dbReference type="NCBI Taxonomy" id="392561"/>
    <lineage>
        <taxon>Bacteria</taxon>
        <taxon>Thermotogati</taxon>
        <taxon>Deinococcota</taxon>
        <taxon>Deinococci</taxon>
        <taxon>Deinococcales</taxon>
        <taxon>Deinococcaceae</taxon>
        <taxon>Deinococcus</taxon>
    </lineage>
</organism>
<evidence type="ECO:0000313" key="1">
    <source>
        <dbReference type="EMBL" id="MFC6590788.1"/>
    </source>
</evidence>
<accession>A0ABW1Y914</accession>
<gene>
    <name evidence="1" type="ORF">ACFP81_01210</name>
</gene>
<dbReference type="Proteomes" id="UP001596297">
    <property type="component" value="Unassembled WGS sequence"/>
</dbReference>
<comment type="caution">
    <text evidence="1">The sequence shown here is derived from an EMBL/GenBank/DDBJ whole genome shotgun (WGS) entry which is preliminary data.</text>
</comment>
<dbReference type="EMBL" id="JBHSWD010000001">
    <property type="protein sequence ID" value="MFC6590788.1"/>
    <property type="molecule type" value="Genomic_DNA"/>
</dbReference>
<name>A0ABW1Y914_9DEIO</name>
<keyword evidence="2" id="KW-1185">Reference proteome</keyword>
<evidence type="ECO:0000313" key="2">
    <source>
        <dbReference type="Proteomes" id="UP001596297"/>
    </source>
</evidence>
<dbReference type="RefSeq" id="WP_380081801.1">
    <property type="nucleotide sequence ID" value="NZ_JBHSWD010000001.1"/>
</dbReference>
<proteinExistence type="predicted"/>